<sequence length="590" mass="64952">MGPSSETRTTKYAQCVELAVVGAGPHALSLMTKILEPRVDPLEEVPCNTSLFKVNGSLVKARFEGEGPARLVSSKDSDLRRFEHDSRANAKGRASILNRCFVADPSGCWMRQWEHQFSALGIPMLRSPITAHPDPIDGDMLRKFADETKRRGADAIEVDLSRTEQYHGPFEAPSTSLFNAFCHSVVARYGLEGRVHGARVSRLVPIPPPLLIDLDGADRQGELSPSCNCGDWRCRDDKPWFELHLDDGTLVLAKNVVVATGSLGRPALPAWAIKARDIYSEFQEAAQTLLHSNDIIARPDEAASTCSICSTSSSLASGQHQAEIKAAVTLPGLHFNPGGNDVLLVVGGGLTAGHLALRALRSHPNVRVVIASRRPIFQRQFDLDLKWMGLQRKTYISRFWSCESMAERRAILKESKNGGSMTPEVLCDLRKYEACGRLEFLQSAEVIGAHWECDTCNWLVSFDVGDERIFNAIWCATGTITDFGTEKLFDDLRQYSAARGENIRVEGGIPCLTEDLRLAENLNVFIMGNAAALRVGPGALNLMGGKAAAGRIAEALHLGLRDSENKWTARDKRQGRRRCSRTLRKIQIRG</sequence>
<reference evidence="1 2" key="1">
    <citation type="journal article" date="2015" name="Genome Biol. Evol.">
        <title>Comparative Genomics of a Bacterivorous Green Alga Reveals Evolutionary Causalities and Consequences of Phago-Mixotrophic Mode of Nutrition.</title>
        <authorList>
            <person name="Burns J.A."/>
            <person name="Paasch A."/>
            <person name="Narechania A."/>
            <person name="Kim E."/>
        </authorList>
    </citation>
    <scope>NUCLEOTIDE SEQUENCE [LARGE SCALE GENOMIC DNA]</scope>
    <source>
        <strain evidence="1 2">PLY_AMNH</strain>
    </source>
</reference>
<proteinExistence type="predicted"/>
<accession>A0AAE0L784</accession>
<evidence type="ECO:0000313" key="2">
    <source>
        <dbReference type="Proteomes" id="UP001190700"/>
    </source>
</evidence>
<dbReference type="Gene3D" id="3.50.50.60">
    <property type="entry name" value="FAD/NAD(P)-binding domain"/>
    <property type="match status" value="1"/>
</dbReference>
<dbReference type="PANTHER" id="PTHR38663:SF1">
    <property type="entry name" value="L-ORNITHINE N(5)-MONOOXYGENASE"/>
    <property type="match status" value="1"/>
</dbReference>
<dbReference type="PANTHER" id="PTHR38663">
    <property type="match status" value="1"/>
</dbReference>
<organism evidence="1 2">
    <name type="scientific">Cymbomonas tetramitiformis</name>
    <dbReference type="NCBI Taxonomy" id="36881"/>
    <lineage>
        <taxon>Eukaryota</taxon>
        <taxon>Viridiplantae</taxon>
        <taxon>Chlorophyta</taxon>
        <taxon>Pyramimonadophyceae</taxon>
        <taxon>Pyramimonadales</taxon>
        <taxon>Pyramimonadaceae</taxon>
        <taxon>Cymbomonas</taxon>
    </lineage>
</organism>
<keyword evidence="2" id="KW-1185">Reference proteome</keyword>
<dbReference type="EMBL" id="LGRX02007815">
    <property type="protein sequence ID" value="KAK3274280.1"/>
    <property type="molecule type" value="Genomic_DNA"/>
</dbReference>
<evidence type="ECO:0008006" key="3">
    <source>
        <dbReference type="Google" id="ProtNLM"/>
    </source>
</evidence>
<evidence type="ECO:0000313" key="1">
    <source>
        <dbReference type="EMBL" id="KAK3274280.1"/>
    </source>
</evidence>
<dbReference type="Proteomes" id="UP001190700">
    <property type="component" value="Unassembled WGS sequence"/>
</dbReference>
<dbReference type="SUPFAM" id="SSF51905">
    <property type="entry name" value="FAD/NAD(P)-binding domain"/>
    <property type="match status" value="2"/>
</dbReference>
<comment type="caution">
    <text evidence="1">The sequence shown here is derived from an EMBL/GenBank/DDBJ whole genome shotgun (WGS) entry which is preliminary data.</text>
</comment>
<name>A0AAE0L784_9CHLO</name>
<gene>
    <name evidence="1" type="ORF">CYMTET_17533</name>
</gene>
<dbReference type="InterPro" id="IPR036188">
    <property type="entry name" value="FAD/NAD-bd_sf"/>
</dbReference>
<dbReference type="AlphaFoldDB" id="A0AAE0L784"/>
<protein>
    <recommendedName>
        <fullName evidence="3">L-ornithine N(5)-oxygenase</fullName>
    </recommendedName>
</protein>